<sequence length="155" mass="16904">MQMVTGGRMVEGQDGTVTQVAVEQWVVEGQITVKQESEVDQNAVEDEVALPDHSVAVDHTTVDVSAVDPNVACQEETEKESMEHRSVDQNELGQDALESDNVCEPVCEPSEGMVTQAGLDPNCGGINDVDGADFVENGQLNDNRDPMSVNLWRWF</sequence>
<keyword evidence="2" id="KW-1185">Reference proteome</keyword>
<accession>A0A8J5IDL5</accession>
<dbReference type="AlphaFoldDB" id="A0A8J5IDL5"/>
<name>A0A8J5IDL5_9STRA</name>
<protein>
    <submittedName>
        <fullName evidence="1">Uncharacterized protein</fullName>
    </submittedName>
</protein>
<reference evidence="1" key="1">
    <citation type="submission" date="2021-01" db="EMBL/GenBank/DDBJ databases">
        <title>Phytophthora aleatoria, a newly-described species from Pinus radiata is distinct from Phytophthora cactorum isolates based on comparative genomics.</title>
        <authorList>
            <person name="Mcdougal R."/>
            <person name="Panda P."/>
            <person name="Williams N."/>
            <person name="Studholme D.J."/>
        </authorList>
    </citation>
    <scope>NUCLEOTIDE SEQUENCE</scope>
    <source>
        <strain evidence="1">NZFS 4037</strain>
    </source>
</reference>
<dbReference type="EMBL" id="JAENGY010001778">
    <property type="protein sequence ID" value="KAG6946982.1"/>
    <property type="molecule type" value="Genomic_DNA"/>
</dbReference>
<evidence type="ECO:0000313" key="1">
    <source>
        <dbReference type="EMBL" id="KAG6946982.1"/>
    </source>
</evidence>
<proteinExistence type="predicted"/>
<comment type="caution">
    <text evidence="1">The sequence shown here is derived from an EMBL/GenBank/DDBJ whole genome shotgun (WGS) entry which is preliminary data.</text>
</comment>
<dbReference type="Proteomes" id="UP000709295">
    <property type="component" value="Unassembled WGS sequence"/>
</dbReference>
<evidence type="ECO:0000313" key="2">
    <source>
        <dbReference type="Proteomes" id="UP000709295"/>
    </source>
</evidence>
<organism evidence="1 2">
    <name type="scientific">Phytophthora aleatoria</name>
    <dbReference type="NCBI Taxonomy" id="2496075"/>
    <lineage>
        <taxon>Eukaryota</taxon>
        <taxon>Sar</taxon>
        <taxon>Stramenopiles</taxon>
        <taxon>Oomycota</taxon>
        <taxon>Peronosporomycetes</taxon>
        <taxon>Peronosporales</taxon>
        <taxon>Peronosporaceae</taxon>
        <taxon>Phytophthora</taxon>
    </lineage>
</organism>
<gene>
    <name evidence="1" type="ORF">JG688_00015747</name>
</gene>